<protein>
    <submittedName>
        <fullName evidence="3">5' nucleotidase, deoxy (Pyrimidine), cytosolic type C protein (NT5C)</fullName>
    </submittedName>
</protein>
<evidence type="ECO:0000256" key="2">
    <source>
        <dbReference type="PIRSR" id="PIRSR610708-1"/>
    </source>
</evidence>
<dbReference type="InterPro" id="IPR023214">
    <property type="entry name" value="HAD_sf"/>
</dbReference>
<dbReference type="Proteomes" id="UP000054092">
    <property type="component" value="Unassembled WGS sequence"/>
</dbReference>
<dbReference type="Gene3D" id="3.40.50.1000">
    <property type="entry name" value="HAD superfamily/HAD-like"/>
    <property type="match status" value="1"/>
</dbReference>
<dbReference type="InterPro" id="IPR010708">
    <property type="entry name" value="5'(3')-deoxyribonucleotidase"/>
</dbReference>
<name>A0A101HME8_9BACT</name>
<gene>
    <name evidence="3" type="ORF">XD94_1351</name>
</gene>
<dbReference type="EMBL" id="LGGP01000255">
    <property type="protein sequence ID" value="KUK79538.1"/>
    <property type="molecule type" value="Genomic_DNA"/>
</dbReference>
<comment type="caution">
    <text evidence="3">The sequence shown here is derived from an EMBL/GenBank/DDBJ whole genome shotgun (WGS) entry which is preliminary data.</text>
</comment>
<organism evidence="3 4">
    <name type="scientific">Mesotoga prima</name>
    <dbReference type="NCBI Taxonomy" id="1184387"/>
    <lineage>
        <taxon>Bacteria</taxon>
        <taxon>Thermotogati</taxon>
        <taxon>Thermotogota</taxon>
        <taxon>Thermotogae</taxon>
        <taxon>Kosmotogales</taxon>
        <taxon>Kosmotogaceae</taxon>
        <taxon>Mesotoga</taxon>
    </lineage>
</organism>
<dbReference type="GO" id="GO:0008253">
    <property type="term" value="F:5'-nucleotidase activity"/>
    <property type="evidence" value="ECO:0007669"/>
    <property type="project" value="InterPro"/>
</dbReference>
<dbReference type="Gene3D" id="1.10.40.40">
    <property type="entry name" value="Deoxyribonucleotidase, domain 2"/>
    <property type="match status" value="1"/>
</dbReference>
<dbReference type="AlphaFoldDB" id="A0A101HME8"/>
<reference evidence="4" key="1">
    <citation type="journal article" date="2015" name="MBio">
        <title>Genome-Resolved Metagenomic Analysis Reveals Roles for Candidate Phyla and Other Microbial Community Members in Biogeochemical Transformations in Oil Reservoirs.</title>
        <authorList>
            <person name="Hu P."/>
            <person name="Tom L."/>
            <person name="Singh A."/>
            <person name="Thomas B.C."/>
            <person name="Baker B.J."/>
            <person name="Piceno Y.M."/>
            <person name="Andersen G.L."/>
            <person name="Banfield J.F."/>
        </authorList>
    </citation>
    <scope>NUCLEOTIDE SEQUENCE [LARGE SCALE GENOMIC DNA]</scope>
</reference>
<sequence>MKIMIDIDDILSNFNLAFLKIANEMFEEVPMDVEVKVWDFWKSVPNLTLDMEERVWERIRNTPNFYEFLPPYASPKELKRLGSLVAQGCHEFYFMTSRFPTKGRSVQLQSQRWIQKKIGEPVSVIVSSRKGELCKVLGIDYAVDDAPHHVENLLDHGINTYIMDWPYNRHIDHRLRVKNLGEFLDSVLI</sequence>
<accession>A0A101HME8</accession>
<dbReference type="InterPro" id="IPR036412">
    <property type="entry name" value="HAD-like_sf"/>
</dbReference>
<evidence type="ECO:0000313" key="3">
    <source>
        <dbReference type="EMBL" id="KUK79538.1"/>
    </source>
</evidence>
<evidence type="ECO:0000313" key="4">
    <source>
        <dbReference type="Proteomes" id="UP000054092"/>
    </source>
</evidence>
<dbReference type="SUPFAM" id="SSF56784">
    <property type="entry name" value="HAD-like"/>
    <property type="match status" value="1"/>
</dbReference>
<feature type="active site" description="Nucleophile" evidence="2">
    <location>
        <position position="6"/>
    </location>
</feature>
<feature type="active site" description="Proton donor" evidence="2">
    <location>
        <position position="8"/>
    </location>
</feature>
<dbReference type="Pfam" id="PF06941">
    <property type="entry name" value="NT5C"/>
    <property type="match status" value="1"/>
</dbReference>
<dbReference type="GO" id="GO:0009264">
    <property type="term" value="P:deoxyribonucleotide catabolic process"/>
    <property type="evidence" value="ECO:0007669"/>
    <property type="project" value="InterPro"/>
</dbReference>
<comment type="similarity">
    <text evidence="1">Belongs to the 5'(3')-deoxyribonucleotidase family.</text>
</comment>
<dbReference type="PATRIC" id="fig|1184387.3.peg.1813"/>
<proteinExistence type="inferred from homology"/>
<evidence type="ECO:0000256" key="1">
    <source>
        <dbReference type="ARBA" id="ARBA00009589"/>
    </source>
</evidence>